<dbReference type="RefSeq" id="WP_143033590.1">
    <property type="nucleotide sequence ID" value="NZ_FNOM01000049.1"/>
</dbReference>
<evidence type="ECO:0000313" key="1">
    <source>
        <dbReference type="EMBL" id="SDX94405.1"/>
    </source>
</evidence>
<dbReference type="EMBL" id="FNOM01000049">
    <property type="protein sequence ID" value="SDX94405.1"/>
    <property type="molecule type" value="Genomic_DNA"/>
</dbReference>
<sequence length="536" mass="57998">MTVPTIRLNYSSTGAAVTFGSTLDLFSTGVQNVSWDSEDSTLGQVAGILGVDASLNLDYNFDLDAFWELSIGQNQLDLWYDIFIAYDESTIIAEGDTYVLDTSRWFVQDMELSDIGTTNSGSAEVGLEYDILLDLNEAELNAWGGTVNFAPTDPIIDITDERIVLLGGSIDDGSIDFYGMFGELFSSEIYDTEGEYNISVLPGTSITWDFDEDLSVENIISGTEDLIGGNHDLTWQNFSFTQESEDNDNFIGLNFDLDAILQYFGILPPNPFHPNPLTGFFDYTLEGTLPVVGQIALAAELLDIDLNLGLELERIVSFEQSDSSLEILDNGIVVGSGAFGDSISFDPGIISGSSENFSIAISVSGTYTQSYGVSFNLIPIITAIRAELGWGRINNSLEENGNGELFSTVPEAFFNYSGFDVVEFLQALDLIESNELYSSGFIEVHTVETDITLTSDGTNDFTITAIDGTQELEAPPEIADVTNGTDASTGFSDTGIDVGDPDYEPDPLAGSQTFVLDEIARNTTIDGGSGTDTAWI</sequence>
<feature type="non-terminal residue" evidence="1">
    <location>
        <position position="536"/>
    </location>
</feature>
<protein>
    <submittedName>
        <fullName evidence="1">Uncharacterized protein</fullName>
    </submittedName>
</protein>
<dbReference type="AlphaFoldDB" id="A0A1H3FUA7"/>
<organism evidence="1 2">
    <name type="scientific">Roseicitreum antarcticum</name>
    <dbReference type="NCBI Taxonomy" id="564137"/>
    <lineage>
        <taxon>Bacteria</taxon>
        <taxon>Pseudomonadati</taxon>
        <taxon>Pseudomonadota</taxon>
        <taxon>Alphaproteobacteria</taxon>
        <taxon>Rhodobacterales</taxon>
        <taxon>Paracoccaceae</taxon>
        <taxon>Roseicitreum</taxon>
    </lineage>
</organism>
<proteinExistence type="predicted"/>
<reference evidence="1 2" key="1">
    <citation type="submission" date="2016-10" db="EMBL/GenBank/DDBJ databases">
        <authorList>
            <person name="de Groot N.N."/>
        </authorList>
    </citation>
    <scope>NUCLEOTIDE SEQUENCE [LARGE SCALE GENOMIC DNA]</scope>
    <source>
        <strain evidence="1 2">CGMCC 1.8894</strain>
    </source>
</reference>
<dbReference type="Proteomes" id="UP000198539">
    <property type="component" value="Unassembled WGS sequence"/>
</dbReference>
<keyword evidence="2" id="KW-1185">Reference proteome</keyword>
<evidence type="ECO:0000313" key="2">
    <source>
        <dbReference type="Proteomes" id="UP000198539"/>
    </source>
</evidence>
<name>A0A1H3FUA7_9RHOB</name>
<accession>A0A1H3FUA7</accession>
<gene>
    <name evidence="1" type="ORF">SAMN04488238_1495</name>
</gene>